<accession>A0A133XLA7</accession>
<evidence type="ECO:0000313" key="8">
    <source>
        <dbReference type="EMBL" id="KXB31742.1"/>
    </source>
</evidence>
<keyword evidence="6" id="KW-0378">Hydrolase</keyword>
<dbReference type="InterPro" id="IPR008766">
    <property type="entry name" value="Replication_gene_A-like"/>
</dbReference>
<keyword evidence="3" id="KW-0235">DNA replication</keyword>
<dbReference type="AlphaFoldDB" id="A0A133XLA7"/>
<feature type="domain" description="Replication gene A protein-like" evidence="7">
    <location>
        <begin position="128"/>
        <end position="375"/>
    </location>
</feature>
<evidence type="ECO:0000256" key="5">
    <source>
        <dbReference type="ARBA" id="ARBA00022759"/>
    </source>
</evidence>
<dbReference type="GO" id="GO:0004519">
    <property type="term" value="F:endonuclease activity"/>
    <property type="evidence" value="ECO:0007669"/>
    <property type="project" value="UniProtKB-KW"/>
</dbReference>
<protein>
    <recommendedName>
        <fullName evidence="7">Replication gene A protein-like domain-containing protein</fullName>
    </recommendedName>
</protein>
<dbReference type="Pfam" id="PF05840">
    <property type="entry name" value="Phage_GPA"/>
    <property type="match status" value="1"/>
</dbReference>
<comment type="similarity">
    <text evidence="2">Belongs to the phage GPA family.</text>
</comment>
<proteinExistence type="inferred from homology"/>
<keyword evidence="4" id="KW-0540">Nuclease</keyword>
<evidence type="ECO:0000256" key="1">
    <source>
        <dbReference type="ARBA" id="ARBA00003293"/>
    </source>
</evidence>
<evidence type="ECO:0000256" key="6">
    <source>
        <dbReference type="ARBA" id="ARBA00022801"/>
    </source>
</evidence>
<dbReference type="STRING" id="281362.AT959_05150"/>
<sequence>MSCREFAPIAKGIEAAEKKRSEKWLAGRLDLLPSHWANLVRREHKRRGGLTVPDANRYVLAVTASAAGRLSLAASDEDLRKAAKEAAADASAIGGVVCAVGVVKSRALLEGLCGRWGVLPPDGGGDMPAIRRMLCPRWWLRRLRRAHGRRCETAAITAGVVKRGLWPYASQDAVEMRLAQRRRNARSIEAAYVICDASGESLSLAEVVAGSIANPEVKRAELMVRVKGCDAIASENGDACEFWTVTAPSEYHAMKMAGPVAVPNPAYTDKTPRDGQIYLSKLYARARAAWHRRGLAVFGLRTVEPHHDGCPHWHMIVYGPAEDLRLARYLMKRYALREKGWEDGAAEHRFKWLPAKAGTKGAAYAAKYVSKNIDGKGLEGDIDPEGQKKISASVKRVDAWASKWSIRQFQFFGCPAISGWRVLRRMRGPIAIVGSMLERARSAADDSDFAGYWRAALAGGFSLIYRAADRVTAYGDEAAARIVGIAEGARRALLPEKVWRIEWAGASAKGGFGVPRSCVNNCTGHDFAALAVANL</sequence>
<dbReference type="Proteomes" id="UP000070186">
    <property type="component" value="Unassembled WGS sequence"/>
</dbReference>
<evidence type="ECO:0000313" key="9">
    <source>
        <dbReference type="Proteomes" id="UP000070186"/>
    </source>
</evidence>
<organism evidence="8 9">
    <name type="scientific">Dechloromonas denitrificans</name>
    <dbReference type="NCBI Taxonomy" id="281362"/>
    <lineage>
        <taxon>Bacteria</taxon>
        <taxon>Pseudomonadati</taxon>
        <taxon>Pseudomonadota</taxon>
        <taxon>Betaproteobacteria</taxon>
        <taxon>Rhodocyclales</taxon>
        <taxon>Azonexaceae</taxon>
        <taxon>Dechloromonas</taxon>
    </lineage>
</organism>
<reference evidence="8" key="1">
    <citation type="submission" date="2015-12" db="EMBL/GenBank/DDBJ databases">
        <title>Nitrous oxide reduction kinetics distinguish bacteria harboring typical versus atypical NosZ.</title>
        <authorList>
            <person name="Yoon S."/>
            <person name="Nissen S."/>
            <person name="Park D."/>
            <person name="Sanford R.A."/>
            <person name="Loeffler F.E."/>
        </authorList>
    </citation>
    <scope>NUCLEOTIDE SEQUENCE [LARGE SCALE GENOMIC DNA]</scope>
    <source>
        <strain evidence="8">ATCC BAA-841</strain>
    </source>
</reference>
<evidence type="ECO:0000256" key="4">
    <source>
        <dbReference type="ARBA" id="ARBA00022722"/>
    </source>
</evidence>
<dbReference type="EMBL" id="LODL01000010">
    <property type="protein sequence ID" value="KXB31742.1"/>
    <property type="molecule type" value="Genomic_DNA"/>
</dbReference>
<keyword evidence="5" id="KW-0255">Endonuclease</keyword>
<dbReference type="GO" id="GO:0016787">
    <property type="term" value="F:hydrolase activity"/>
    <property type="evidence" value="ECO:0007669"/>
    <property type="project" value="UniProtKB-KW"/>
</dbReference>
<gene>
    <name evidence="8" type="ORF">AT959_05150</name>
</gene>
<evidence type="ECO:0000256" key="3">
    <source>
        <dbReference type="ARBA" id="ARBA00022705"/>
    </source>
</evidence>
<comment type="function">
    <text evidence="1">Possible endonuclease which induces a single-strand cut and initiates DNA replication.</text>
</comment>
<keyword evidence="9" id="KW-1185">Reference proteome</keyword>
<dbReference type="GO" id="GO:0006260">
    <property type="term" value="P:DNA replication"/>
    <property type="evidence" value="ECO:0007669"/>
    <property type="project" value="UniProtKB-KW"/>
</dbReference>
<name>A0A133XLA7_9RHOO</name>
<evidence type="ECO:0000256" key="2">
    <source>
        <dbReference type="ARBA" id="ARBA00009260"/>
    </source>
</evidence>
<comment type="caution">
    <text evidence="8">The sequence shown here is derived from an EMBL/GenBank/DDBJ whole genome shotgun (WGS) entry which is preliminary data.</text>
</comment>
<evidence type="ECO:0000259" key="7">
    <source>
        <dbReference type="Pfam" id="PF05840"/>
    </source>
</evidence>